<protein>
    <submittedName>
        <fullName evidence="3">Uncharacterized protein</fullName>
    </submittedName>
</protein>
<keyword evidence="4" id="KW-1185">Reference proteome</keyword>
<name>A0A0C9SWA6_PAXIN</name>
<feature type="compositionally biased region" description="Basic residues" evidence="1">
    <location>
        <begin position="652"/>
        <end position="662"/>
    </location>
</feature>
<evidence type="ECO:0000313" key="3">
    <source>
        <dbReference type="EMBL" id="KIJ13794.1"/>
    </source>
</evidence>
<dbReference type="Proteomes" id="UP000053647">
    <property type="component" value="Unassembled WGS sequence"/>
</dbReference>
<feature type="transmembrane region" description="Helical" evidence="2">
    <location>
        <begin position="582"/>
        <end position="602"/>
    </location>
</feature>
<feature type="transmembrane region" description="Helical" evidence="2">
    <location>
        <begin position="494"/>
        <end position="516"/>
    </location>
</feature>
<reference evidence="4" key="2">
    <citation type="submission" date="2015-01" db="EMBL/GenBank/DDBJ databases">
        <title>Evolutionary Origins and Diversification of the Mycorrhizal Mutualists.</title>
        <authorList>
            <consortium name="DOE Joint Genome Institute"/>
            <consortium name="Mycorrhizal Genomics Consortium"/>
            <person name="Kohler A."/>
            <person name="Kuo A."/>
            <person name="Nagy L.G."/>
            <person name="Floudas D."/>
            <person name="Copeland A."/>
            <person name="Barry K.W."/>
            <person name="Cichocki N."/>
            <person name="Veneault-Fourrey C."/>
            <person name="LaButti K."/>
            <person name="Lindquist E.A."/>
            <person name="Lipzen A."/>
            <person name="Lundell T."/>
            <person name="Morin E."/>
            <person name="Murat C."/>
            <person name="Riley R."/>
            <person name="Ohm R."/>
            <person name="Sun H."/>
            <person name="Tunlid A."/>
            <person name="Henrissat B."/>
            <person name="Grigoriev I.V."/>
            <person name="Hibbett D.S."/>
            <person name="Martin F."/>
        </authorList>
    </citation>
    <scope>NUCLEOTIDE SEQUENCE [LARGE SCALE GENOMIC DNA]</scope>
    <source>
        <strain evidence="4">ATCC 200175</strain>
    </source>
</reference>
<feature type="compositionally biased region" description="Low complexity" evidence="1">
    <location>
        <begin position="106"/>
        <end position="120"/>
    </location>
</feature>
<feature type="compositionally biased region" description="Gly residues" evidence="1">
    <location>
        <begin position="632"/>
        <end position="651"/>
    </location>
</feature>
<feature type="region of interest" description="Disordered" evidence="1">
    <location>
        <begin position="45"/>
        <end position="128"/>
    </location>
</feature>
<evidence type="ECO:0000313" key="4">
    <source>
        <dbReference type="Proteomes" id="UP000053647"/>
    </source>
</evidence>
<reference evidence="3 4" key="1">
    <citation type="submission" date="2014-06" db="EMBL/GenBank/DDBJ databases">
        <authorList>
            <consortium name="DOE Joint Genome Institute"/>
            <person name="Kuo A."/>
            <person name="Kohler A."/>
            <person name="Nagy L.G."/>
            <person name="Floudas D."/>
            <person name="Copeland A."/>
            <person name="Barry K.W."/>
            <person name="Cichocki N."/>
            <person name="Veneault-Fourrey C."/>
            <person name="LaButti K."/>
            <person name="Lindquist E.A."/>
            <person name="Lipzen A."/>
            <person name="Lundell T."/>
            <person name="Morin E."/>
            <person name="Murat C."/>
            <person name="Sun H."/>
            <person name="Tunlid A."/>
            <person name="Henrissat B."/>
            <person name="Grigoriev I.V."/>
            <person name="Hibbett D.S."/>
            <person name="Martin F."/>
            <person name="Nordberg H.P."/>
            <person name="Cantor M.N."/>
            <person name="Hua S.X."/>
        </authorList>
    </citation>
    <scope>NUCLEOTIDE SEQUENCE [LARGE SCALE GENOMIC DNA]</scope>
    <source>
        <strain evidence="3 4">ATCC 200175</strain>
    </source>
</reference>
<gene>
    <name evidence="3" type="ORF">PAXINDRAFT_170114</name>
</gene>
<feature type="compositionally biased region" description="Polar residues" evidence="1">
    <location>
        <begin position="664"/>
        <end position="681"/>
    </location>
</feature>
<dbReference type="EMBL" id="KN819348">
    <property type="protein sequence ID" value="KIJ13794.1"/>
    <property type="molecule type" value="Genomic_DNA"/>
</dbReference>
<feature type="region of interest" description="Disordered" evidence="1">
    <location>
        <begin position="627"/>
        <end position="691"/>
    </location>
</feature>
<feature type="compositionally biased region" description="Polar residues" evidence="1">
    <location>
        <begin position="61"/>
        <end position="71"/>
    </location>
</feature>
<keyword evidence="2" id="KW-0472">Membrane</keyword>
<feature type="transmembrane region" description="Helical" evidence="2">
    <location>
        <begin position="459"/>
        <end position="482"/>
    </location>
</feature>
<proteinExistence type="predicted"/>
<feature type="transmembrane region" description="Helical" evidence="2">
    <location>
        <begin position="556"/>
        <end position="575"/>
    </location>
</feature>
<dbReference type="OrthoDB" id="2657661at2759"/>
<evidence type="ECO:0000256" key="2">
    <source>
        <dbReference type="SAM" id="Phobius"/>
    </source>
</evidence>
<accession>A0A0C9SWA6</accession>
<dbReference type="HOGENOM" id="CLU_015091_1_1_1"/>
<evidence type="ECO:0000256" key="1">
    <source>
        <dbReference type="SAM" id="MobiDB-lite"/>
    </source>
</evidence>
<sequence length="691" mass="75978">MKPRNIAASHVPSISVTTDPDPAGISTLASQSSIAAAGQTLPPLASALLPNRTTGRDRSKSANSGYSSDSSIVGYPPGNGNGGSTITPPHMPMPTSTIPGNNMYRPSPASGYPPSSAAPSMTTGLSHGRPARCRELVPFGASQVNRYDREILMKVTHQAPEMLPLQRDFADPRDPSLERHWRSCVHPEGALYFYNIELHMFTDCDIRRRKNRKPIELCFQSIVALAAQNDIVLPNEDIEIVLELKPGKVGGSKRKQCMYYLVDKTRRTLFWLHRFDPTEMYGNVKGVREPTHIKCALEMQYWMHCELYPYDRVFERDVFYELRGTIVHANAEKVTSDTSLAPFEMDELSKMLDIMNVLESTIGQKNDHLMCVVARFMRMFSRIHFFNFHGQMGARLDVDQSIYETAQERSRTSVVLRTVNLILFGAPAIHSEGLRRVWVDQTVNQPRWKAFVANVNNEWAGFTIYSTVMLAVDVSFLAVPGVESSDPNSDPQPVCVVATYVSILCTIGSLVASVILSSQSRRTGYGSATETVTYMAKMTSTLVGIDHLAVMYSVPYGLLLWGMVFFVVALSDVIFRSSYRNTLILVGVSCLVILVFVFWPIWGGMERYFSNPELVVESVRQIGVFSPRGRVRGSGGKSGGSGGASSGGRHGTGTKRNKRRRAGSVSSAGTGGDVSSDSENGQDGAGPSNIV</sequence>
<keyword evidence="2" id="KW-0812">Transmembrane</keyword>
<organism evidence="3 4">
    <name type="scientific">Paxillus involutus ATCC 200175</name>
    <dbReference type="NCBI Taxonomy" id="664439"/>
    <lineage>
        <taxon>Eukaryota</taxon>
        <taxon>Fungi</taxon>
        <taxon>Dikarya</taxon>
        <taxon>Basidiomycota</taxon>
        <taxon>Agaricomycotina</taxon>
        <taxon>Agaricomycetes</taxon>
        <taxon>Agaricomycetidae</taxon>
        <taxon>Boletales</taxon>
        <taxon>Paxilineae</taxon>
        <taxon>Paxillaceae</taxon>
        <taxon>Paxillus</taxon>
    </lineage>
</organism>
<dbReference type="AlphaFoldDB" id="A0A0C9SWA6"/>
<keyword evidence="2" id="KW-1133">Transmembrane helix</keyword>
<feature type="region of interest" description="Disordered" evidence="1">
    <location>
        <begin position="1"/>
        <end position="23"/>
    </location>
</feature>